<dbReference type="InterPro" id="IPR042401">
    <property type="entry name" value="SPMAP2-like"/>
</dbReference>
<gene>
    <name evidence="3" type="primary">SPMAP2</name>
</gene>
<protein>
    <submittedName>
        <fullName evidence="3">Sperm microtubule associated protein 2</fullName>
    </submittedName>
</protein>
<reference evidence="3" key="3">
    <citation type="submission" date="2025-09" db="UniProtKB">
        <authorList>
            <consortium name="Ensembl"/>
        </authorList>
    </citation>
    <scope>IDENTIFICATION</scope>
    <source>
        <strain evidence="3">Isolate ISIS603380</strain>
    </source>
</reference>
<proteinExistence type="predicted"/>
<keyword evidence="4" id="KW-1185">Reference proteome</keyword>
<dbReference type="HOGENOM" id="CLU_061711_0_0_1"/>
<dbReference type="GeneTree" id="ENSGT00940000154630"/>
<evidence type="ECO:0000256" key="2">
    <source>
        <dbReference type="SAM" id="MobiDB-lite"/>
    </source>
</evidence>
<dbReference type="OMA" id="YAWISPR"/>
<sequence length="380" mass="43127">GPMGDHRPSLTSNNHVAEAASEAEMKQDRDVLGFQDSANESQGALDPKYQDPDDAALGLGDNEEDIPLEEVAGEEVLQGQEAEEALSNLERVLQKDVEEDEDVPEVSRLSISHEWPVPRGRKKRRVFDLARPKTNWQVLKDRVGCCQGYAWISPCNMTLHFSLYWPSVYWTERFLQDTTLSITVPVVSPRVEELARPKRFYSEYYNNNRTTPIWPIPRSTLEYQPSSRLKELAAPRIRNNIWSINMSEVSQVSRAAQMAIPSPRILHLAKPRPPATLLEEWDPMPKPKPHVSDYNRLLHLAMPKAQSDKCVPDRDPRWEVLEVTKKAVASPRIISLAKPKVRKDLNEGYDPYYISPASLGAQASSRLYELATPKNVTKKA</sequence>
<dbReference type="STRING" id="9785.ENSLAFP00000029359"/>
<dbReference type="PANTHER" id="PTHR15901">
    <property type="entry name" value="TESTICULAR HAPLOID EXPRESSED GENE PROTEIN"/>
    <property type="match status" value="1"/>
</dbReference>
<accession>G3UNF0</accession>
<evidence type="ECO:0000313" key="3">
    <source>
        <dbReference type="Ensembl" id="ENSLAFP00000029359.1"/>
    </source>
</evidence>
<reference evidence="3 4" key="1">
    <citation type="submission" date="2009-06" db="EMBL/GenBank/DDBJ databases">
        <title>The Genome Sequence of Loxodonta africana (African elephant).</title>
        <authorList>
            <person name="Di Palma F."/>
            <person name="Heiman D."/>
            <person name="Young S."/>
            <person name="Johnson J."/>
            <person name="Lander E.S."/>
            <person name="Lindblad-Toh K."/>
        </authorList>
    </citation>
    <scope>NUCLEOTIDE SEQUENCE [LARGE SCALE GENOMIC DNA]</scope>
    <source>
        <strain evidence="3 4">Isolate ISIS603380</strain>
    </source>
</reference>
<name>G3UNF0_LOXAF</name>
<dbReference type="SMART" id="SM00705">
    <property type="entry name" value="THEG"/>
    <property type="match status" value="7"/>
</dbReference>
<dbReference type="eggNOG" id="ENOG502S0P4">
    <property type="taxonomic scope" value="Eukaryota"/>
</dbReference>
<feature type="region of interest" description="Disordered" evidence="2">
    <location>
        <begin position="1"/>
        <end position="64"/>
    </location>
</feature>
<dbReference type="Ensembl" id="ENSLAFT00000036860.1">
    <property type="protein sequence ID" value="ENSLAFP00000029359.1"/>
    <property type="gene ID" value="ENSLAFG00000027044.1"/>
</dbReference>
<dbReference type="PANTHER" id="PTHR15901:SF16">
    <property type="entry name" value="TESTICULAR HAPLOID EXPRESSED GENE PROTEIN"/>
    <property type="match status" value="1"/>
</dbReference>
<keyword evidence="1" id="KW-0677">Repeat</keyword>
<evidence type="ECO:0000313" key="4">
    <source>
        <dbReference type="Proteomes" id="UP000007646"/>
    </source>
</evidence>
<organism evidence="3 4">
    <name type="scientific">Loxodonta africana</name>
    <name type="common">African elephant</name>
    <dbReference type="NCBI Taxonomy" id="9785"/>
    <lineage>
        <taxon>Eukaryota</taxon>
        <taxon>Metazoa</taxon>
        <taxon>Chordata</taxon>
        <taxon>Craniata</taxon>
        <taxon>Vertebrata</taxon>
        <taxon>Euteleostomi</taxon>
        <taxon>Mammalia</taxon>
        <taxon>Eutheria</taxon>
        <taxon>Afrotheria</taxon>
        <taxon>Proboscidea</taxon>
        <taxon>Elephantidae</taxon>
        <taxon>Loxodonta</taxon>
    </lineage>
</organism>
<dbReference type="AlphaFoldDB" id="G3UNF0"/>
<dbReference type="Proteomes" id="UP000007646">
    <property type="component" value="Unassembled WGS sequence"/>
</dbReference>
<dbReference type="InterPro" id="IPR006623">
    <property type="entry name" value="THEG"/>
</dbReference>
<reference evidence="3" key="2">
    <citation type="submission" date="2025-08" db="UniProtKB">
        <authorList>
            <consortium name="Ensembl"/>
        </authorList>
    </citation>
    <scope>IDENTIFICATION</scope>
    <source>
        <strain evidence="3">Isolate ISIS603380</strain>
    </source>
</reference>
<dbReference type="InParanoid" id="G3UNF0"/>
<dbReference type="Pfam" id="PF14912">
    <property type="entry name" value="THEG"/>
    <property type="match status" value="3"/>
</dbReference>
<evidence type="ECO:0000256" key="1">
    <source>
        <dbReference type="ARBA" id="ARBA00022737"/>
    </source>
</evidence>
<dbReference type="GO" id="GO:0007283">
    <property type="term" value="P:spermatogenesis"/>
    <property type="evidence" value="ECO:0007669"/>
    <property type="project" value="Ensembl"/>
</dbReference>